<accession>A0A1H3DNW1</accession>
<organism evidence="2 3">
    <name type="scientific">Halopenitus persicus</name>
    <dbReference type="NCBI Taxonomy" id="1048396"/>
    <lineage>
        <taxon>Archaea</taxon>
        <taxon>Methanobacteriati</taxon>
        <taxon>Methanobacteriota</taxon>
        <taxon>Stenosarchaea group</taxon>
        <taxon>Halobacteria</taxon>
        <taxon>Halobacteriales</taxon>
        <taxon>Haloferacaceae</taxon>
        <taxon>Halopenitus</taxon>
    </lineage>
</organism>
<dbReference type="GO" id="GO:0016020">
    <property type="term" value="C:membrane"/>
    <property type="evidence" value="ECO:0007669"/>
    <property type="project" value="TreeGrafter"/>
</dbReference>
<evidence type="ECO:0000313" key="2">
    <source>
        <dbReference type="EMBL" id="SDX67354.1"/>
    </source>
</evidence>
<dbReference type="PANTHER" id="PTHR43798">
    <property type="entry name" value="MONOACYLGLYCEROL LIPASE"/>
    <property type="match status" value="1"/>
</dbReference>
<proteinExistence type="predicted"/>
<dbReference type="InterPro" id="IPR029058">
    <property type="entry name" value="AB_hydrolase_fold"/>
</dbReference>
<dbReference type="AlphaFoldDB" id="A0A1H3DNW1"/>
<dbReference type="SUPFAM" id="SSF53474">
    <property type="entry name" value="alpha/beta-Hydrolases"/>
    <property type="match status" value="1"/>
</dbReference>
<evidence type="ECO:0000259" key="1">
    <source>
        <dbReference type="Pfam" id="PF12697"/>
    </source>
</evidence>
<dbReference type="PANTHER" id="PTHR43798:SF33">
    <property type="entry name" value="HYDROLASE, PUTATIVE (AFU_ORTHOLOGUE AFUA_2G14860)-RELATED"/>
    <property type="match status" value="1"/>
</dbReference>
<reference evidence="3" key="1">
    <citation type="submission" date="2016-10" db="EMBL/GenBank/DDBJ databases">
        <authorList>
            <person name="Varghese N."/>
            <person name="Submissions S."/>
        </authorList>
    </citation>
    <scope>NUCLEOTIDE SEQUENCE [LARGE SCALE GENOMIC DNA]</scope>
    <source>
        <strain evidence="3">DC30,IBRC 10041,KCTC 4046</strain>
    </source>
</reference>
<evidence type="ECO:0000313" key="3">
    <source>
        <dbReference type="Proteomes" id="UP000199079"/>
    </source>
</evidence>
<sequence length="261" mass="28487">MEHVTHHGRRIAYRVSKGDGDGPATLFVHGSGGTHAIWKAQARLRDTAPVVSVDLSGHGESDDVDAEPGPETLAAYADDVVAVAEETDATVLCGNSLGGAVAQWVALERDYADRLEGLVLQGTGAKLAVLQDLREWLADDFERAIEFLHGADRVFHDAPPEYVELSMDAMRRTGRAVVERDFLTCHRFDVRDRVSAIDVPTLAVAGEHDGLTPPRYHEFLASEIPDCERAVIEDAAHLAMIEQPEAFNALLREFLGRIASE</sequence>
<dbReference type="OrthoDB" id="312142at2157"/>
<dbReference type="InterPro" id="IPR050266">
    <property type="entry name" value="AB_hydrolase_sf"/>
</dbReference>
<dbReference type="Gene3D" id="3.40.50.1820">
    <property type="entry name" value="alpha/beta hydrolase"/>
    <property type="match status" value="1"/>
</dbReference>
<dbReference type="EMBL" id="FNPC01000001">
    <property type="protein sequence ID" value="SDX67354.1"/>
    <property type="molecule type" value="Genomic_DNA"/>
</dbReference>
<dbReference type="InterPro" id="IPR000073">
    <property type="entry name" value="AB_hydrolase_1"/>
</dbReference>
<name>A0A1H3DNW1_9EURY</name>
<protein>
    <submittedName>
        <fullName evidence="2">Pimeloyl-ACP methyl ester carboxylesterase</fullName>
    </submittedName>
</protein>
<dbReference type="Proteomes" id="UP000199079">
    <property type="component" value="Unassembled WGS sequence"/>
</dbReference>
<feature type="domain" description="AB hydrolase-1" evidence="1">
    <location>
        <begin position="26"/>
        <end position="249"/>
    </location>
</feature>
<keyword evidence="3" id="KW-1185">Reference proteome</keyword>
<gene>
    <name evidence="2" type="ORF">SAMN05216564_10159</name>
</gene>
<dbReference type="PRINTS" id="PR00111">
    <property type="entry name" value="ABHYDROLASE"/>
</dbReference>
<dbReference type="RefSeq" id="WP_092730179.1">
    <property type="nucleotide sequence ID" value="NZ_FNPC01000001.1"/>
</dbReference>
<dbReference type="Pfam" id="PF12697">
    <property type="entry name" value="Abhydrolase_6"/>
    <property type="match status" value="1"/>
</dbReference>